<dbReference type="InterPro" id="IPR016454">
    <property type="entry name" value="Cysteine_dSase"/>
</dbReference>
<evidence type="ECO:0000256" key="9">
    <source>
        <dbReference type="RuleBase" id="RU004504"/>
    </source>
</evidence>
<keyword evidence="11" id="KW-0456">Lyase</keyword>
<evidence type="ECO:0000256" key="2">
    <source>
        <dbReference type="ARBA" id="ARBA00002824"/>
    </source>
</evidence>
<comment type="catalytic activity">
    <reaction evidence="8">
        <text>(sulfur carrier)-H + L-cysteine = (sulfur carrier)-SH + L-alanine</text>
        <dbReference type="Rhea" id="RHEA:43892"/>
        <dbReference type="Rhea" id="RHEA-COMP:14737"/>
        <dbReference type="Rhea" id="RHEA-COMP:14739"/>
        <dbReference type="ChEBI" id="CHEBI:29917"/>
        <dbReference type="ChEBI" id="CHEBI:35235"/>
        <dbReference type="ChEBI" id="CHEBI:57972"/>
        <dbReference type="ChEBI" id="CHEBI:64428"/>
        <dbReference type="EC" id="2.8.1.7"/>
    </reaction>
</comment>
<organism evidence="11 12">
    <name type="scientific">Celerinatantimonas diazotrophica</name>
    <dbReference type="NCBI Taxonomy" id="412034"/>
    <lineage>
        <taxon>Bacteria</taxon>
        <taxon>Pseudomonadati</taxon>
        <taxon>Pseudomonadota</taxon>
        <taxon>Gammaproteobacteria</taxon>
        <taxon>Celerinatantimonadaceae</taxon>
        <taxon>Celerinatantimonas</taxon>
    </lineage>
</organism>
<evidence type="ECO:0000256" key="4">
    <source>
        <dbReference type="ARBA" id="ARBA00012239"/>
    </source>
</evidence>
<dbReference type="InterPro" id="IPR015421">
    <property type="entry name" value="PyrdxlP-dep_Trfase_major"/>
</dbReference>
<comment type="similarity">
    <text evidence="3">Belongs to the class-V pyridoxal-phosphate-dependent aminotransferase family. Csd subfamily.</text>
</comment>
<dbReference type="InterPro" id="IPR000192">
    <property type="entry name" value="Aminotrans_V_dom"/>
</dbReference>
<dbReference type="EC" id="2.8.1.7" evidence="4"/>
<evidence type="ECO:0000256" key="1">
    <source>
        <dbReference type="ARBA" id="ARBA00001933"/>
    </source>
</evidence>
<gene>
    <name evidence="11" type="ORF">EV690_0028</name>
</gene>
<dbReference type="GO" id="GO:0006534">
    <property type="term" value="P:cysteine metabolic process"/>
    <property type="evidence" value="ECO:0007669"/>
    <property type="project" value="InterPro"/>
</dbReference>
<dbReference type="Gene3D" id="3.90.1150.10">
    <property type="entry name" value="Aspartate Aminotransferase, domain 1"/>
    <property type="match status" value="1"/>
</dbReference>
<dbReference type="OrthoDB" id="9808002at2"/>
<dbReference type="RefSeq" id="WP_131910917.1">
    <property type="nucleotide sequence ID" value="NZ_OU594967.1"/>
</dbReference>
<dbReference type="Proteomes" id="UP000295565">
    <property type="component" value="Unassembled WGS sequence"/>
</dbReference>
<evidence type="ECO:0000256" key="5">
    <source>
        <dbReference type="ARBA" id="ARBA00021850"/>
    </source>
</evidence>
<dbReference type="InterPro" id="IPR015424">
    <property type="entry name" value="PyrdxlP-dep_Trfase"/>
</dbReference>
<dbReference type="Gene3D" id="3.40.640.10">
    <property type="entry name" value="Type I PLP-dependent aspartate aminotransferase-like (Major domain)"/>
    <property type="match status" value="1"/>
</dbReference>
<evidence type="ECO:0000256" key="3">
    <source>
        <dbReference type="ARBA" id="ARBA00010447"/>
    </source>
</evidence>
<dbReference type="CDD" id="cd06453">
    <property type="entry name" value="SufS_like"/>
    <property type="match status" value="1"/>
</dbReference>
<evidence type="ECO:0000259" key="10">
    <source>
        <dbReference type="Pfam" id="PF00266"/>
    </source>
</evidence>
<evidence type="ECO:0000313" key="12">
    <source>
        <dbReference type="Proteomes" id="UP000295565"/>
    </source>
</evidence>
<accession>A0A4R1KGT4</accession>
<sequence>MKSFNPDEFRNHFRCFSTSETLGIYLDNAATTQIPDEVLQALASYYSSGRSNVHRSSYPLANKLTQQFEQARTIVAQWLNGSARGVIWTSGTTDGLNRLADGLRGHFKSEQTILVSALEHHANLVPWQQLCVKDNLTLRIIPTTETGDIDYAAYQQLLQIHNVAVVCCCHVSNSLGVCNDVQEITRLAHQHGALAIIDGAQAVAHLDIDLQLIDCDAYLFSGHKVYAPTGIGAIVGQTHFLEQLQPCRFGGEMVKKVTYQDATFRELPYRLEPGTPNIDGVLALSAAIRFLSAHQEGKQAYEQQLLAYCESQLHQIKELTILAHPKHRCGVISFVVNHVHPFDIADWLNNQQISVRCGFHCAMPITEQWAHQGSLRISLAAYNTFYEIDQFIESLKQAIDINL</sequence>
<name>A0A4R1KGT4_9GAMM</name>
<dbReference type="PANTHER" id="PTHR43586">
    <property type="entry name" value="CYSTEINE DESULFURASE"/>
    <property type="match status" value="1"/>
</dbReference>
<dbReference type="GO" id="GO:0030170">
    <property type="term" value="F:pyridoxal phosphate binding"/>
    <property type="evidence" value="ECO:0007669"/>
    <property type="project" value="InterPro"/>
</dbReference>
<keyword evidence="6" id="KW-0808">Transferase</keyword>
<dbReference type="PROSITE" id="PS00595">
    <property type="entry name" value="AA_TRANSFER_CLASS_5"/>
    <property type="match status" value="1"/>
</dbReference>
<proteinExistence type="inferred from homology"/>
<dbReference type="GO" id="GO:0031071">
    <property type="term" value="F:cysteine desulfurase activity"/>
    <property type="evidence" value="ECO:0007669"/>
    <property type="project" value="UniProtKB-EC"/>
</dbReference>
<dbReference type="InterPro" id="IPR010970">
    <property type="entry name" value="Cys_dSase_SufS"/>
</dbReference>
<keyword evidence="12" id="KW-1185">Reference proteome</keyword>
<dbReference type="GO" id="GO:0016829">
    <property type="term" value="F:lyase activity"/>
    <property type="evidence" value="ECO:0007669"/>
    <property type="project" value="UniProtKB-KW"/>
</dbReference>
<dbReference type="PIRSF" id="PIRSF005572">
    <property type="entry name" value="NifS"/>
    <property type="match status" value="1"/>
</dbReference>
<evidence type="ECO:0000313" key="11">
    <source>
        <dbReference type="EMBL" id="TCK63914.1"/>
    </source>
</evidence>
<dbReference type="AlphaFoldDB" id="A0A4R1KGT4"/>
<dbReference type="Pfam" id="PF00266">
    <property type="entry name" value="Aminotran_5"/>
    <property type="match status" value="1"/>
</dbReference>
<comment type="function">
    <text evidence="2">Catalyzes the removal of elemental sulfur and selenium atoms from L-cysteine, L-cystine, L-selenocysteine, and L-selenocystine to produce L-alanine.</text>
</comment>
<comment type="cofactor">
    <cofactor evidence="1 9">
        <name>pyridoxal 5'-phosphate</name>
        <dbReference type="ChEBI" id="CHEBI:597326"/>
    </cofactor>
</comment>
<reference evidence="11 12" key="1">
    <citation type="submission" date="2019-03" db="EMBL/GenBank/DDBJ databases">
        <title>Genomic Encyclopedia of Type Strains, Phase IV (KMG-IV): sequencing the most valuable type-strain genomes for metagenomic binning, comparative biology and taxonomic classification.</title>
        <authorList>
            <person name="Goeker M."/>
        </authorList>
    </citation>
    <scope>NUCLEOTIDE SEQUENCE [LARGE SCALE GENOMIC DNA]</scope>
    <source>
        <strain evidence="11 12">DSM 18577</strain>
    </source>
</reference>
<evidence type="ECO:0000256" key="8">
    <source>
        <dbReference type="ARBA" id="ARBA00050776"/>
    </source>
</evidence>
<dbReference type="InterPro" id="IPR015422">
    <property type="entry name" value="PyrdxlP-dep_Trfase_small"/>
</dbReference>
<evidence type="ECO:0000256" key="7">
    <source>
        <dbReference type="ARBA" id="ARBA00022898"/>
    </source>
</evidence>
<keyword evidence="7" id="KW-0663">Pyridoxal phosphate</keyword>
<comment type="caution">
    <text evidence="11">The sequence shown here is derived from an EMBL/GenBank/DDBJ whole genome shotgun (WGS) entry which is preliminary data.</text>
</comment>
<feature type="domain" description="Aminotransferase class V" evidence="10">
    <location>
        <begin position="24"/>
        <end position="391"/>
    </location>
</feature>
<dbReference type="EMBL" id="SMGD01000001">
    <property type="protein sequence ID" value="TCK63914.1"/>
    <property type="molecule type" value="Genomic_DNA"/>
</dbReference>
<evidence type="ECO:0000256" key="6">
    <source>
        <dbReference type="ARBA" id="ARBA00022679"/>
    </source>
</evidence>
<dbReference type="InterPro" id="IPR020578">
    <property type="entry name" value="Aminotrans_V_PyrdxlP_BS"/>
</dbReference>
<dbReference type="SUPFAM" id="SSF53383">
    <property type="entry name" value="PLP-dependent transferases"/>
    <property type="match status" value="1"/>
</dbReference>
<protein>
    <recommendedName>
        <fullName evidence="5">Probable cysteine desulfurase</fullName>
        <ecNumber evidence="4">2.8.1.7</ecNumber>
    </recommendedName>
</protein>
<dbReference type="PANTHER" id="PTHR43586:SF8">
    <property type="entry name" value="CYSTEINE DESULFURASE 1, CHLOROPLASTIC"/>
    <property type="match status" value="1"/>
</dbReference>